<dbReference type="Proteomes" id="UP000629468">
    <property type="component" value="Unassembled WGS sequence"/>
</dbReference>
<protein>
    <submittedName>
        <fullName evidence="1">Uncharacterized protein</fullName>
    </submittedName>
</protein>
<evidence type="ECO:0000313" key="1">
    <source>
        <dbReference type="EMBL" id="KAF7762220.1"/>
    </source>
</evidence>
<proteinExistence type="predicted"/>
<gene>
    <name evidence="1" type="ORF">Agabi119p4_8813</name>
</gene>
<accession>A0A8H7EY20</accession>
<sequence>MSSSSKLRVLGYNEAARILTNADVQRDSEDACRSFTKLLPDIMEKFESIAKLIHSIDMLSLTIPLRPRWDSLQRDFSELLWQLRMTAGNISGRLKVFCSTILPMVTASPGGGAMQALQNFMRISSDHANAIRALAEHAMRLNSVLASFHTEFSKFTVVQTRLAQTELMKLSSRIHELDLIMRELSTSNGRLSNPDPTHLVYTVLRVGASTGTRHTRSSFSHQKLALTGPVAHLRTLYDSFDKKRDEIAYTLYATQICFGKGDKFSTTQICLSKLVFDVVTHLESDLSLLLAIWARLLADSTDIYQWLKNPSKNRCPAVVADFKETGVSFYATLAMILDICVSGMDLGRFINT</sequence>
<reference evidence="1 2" key="1">
    <citation type="journal article" name="Sci. Rep.">
        <title>Telomere-to-telomere assembled and centromere annotated genomes of the two main subspecies of the button mushroom Agaricus bisporus reveal especially polymorphic chromosome ends.</title>
        <authorList>
            <person name="Sonnenberg A.S.M."/>
            <person name="Sedaghat-Telgerd N."/>
            <person name="Lavrijssen B."/>
            <person name="Ohm R.A."/>
            <person name="Hendrickx P.M."/>
            <person name="Scholtmeijer K."/>
            <person name="Baars J.J.P."/>
            <person name="van Peer A."/>
        </authorList>
    </citation>
    <scope>NUCLEOTIDE SEQUENCE [LARGE SCALE GENOMIC DNA]</scope>
    <source>
        <strain evidence="1 2">H119_p4</strain>
    </source>
</reference>
<evidence type="ECO:0000313" key="2">
    <source>
        <dbReference type="Proteomes" id="UP000629468"/>
    </source>
</evidence>
<dbReference type="EMBL" id="JABXXO010000012">
    <property type="protein sequence ID" value="KAF7762220.1"/>
    <property type="molecule type" value="Genomic_DNA"/>
</dbReference>
<dbReference type="AlphaFoldDB" id="A0A8H7EY20"/>
<organism evidence="1 2">
    <name type="scientific">Agaricus bisporus var. burnettii</name>
    <dbReference type="NCBI Taxonomy" id="192524"/>
    <lineage>
        <taxon>Eukaryota</taxon>
        <taxon>Fungi</taxon>
        <taxon>Dikarya</taxon>
        <taxon>Basidiomycota</taxon>
        <taxon>Agaricomycotina</taxon>
        <taxon>Agaricomycetes</taxon>
        <taxon>Agaricomycetidae</taxon>
        <taxon>Agaricales</taxon>
        <taxon>Agaricineae</taxon>
        <taxon>Agaricaceae</taxon>
        <taxon>Agaricus</taxon>
    </lineage>
</organism>
<name>A0A8H7EY20_AGABI</name>
<comment type="caution">
    <text evidence="1">The sequence shown here is derived from an EMBL/GenBank/DDBJ whole genome shotgun (WGS) entry which is preliminary data.</text>
</comment>